<proteinExistence type="predicted"/>
<dbReference type="InterPro" id="IPR000182">
    <property type="entry name" value="GNAT_dom"/>
</dbReference>
<dbReference type="GO" id="GO:0016746">
    <property type="term" value="F:acyltransferase activity"/>
    <property type="evidence" value="ECO:0007669"/>
    <property type="project" value="UniProtKB-KW"/>
</dbReference>
<comment type="caution">
    <text evidence="2">The sequence shown here is derived from an EMBL/GenBank/DDBJ whole genome shotgun (WGS) entry which is preliminary data.</text>
</comment>
<dbReference type="EC" id="2.3.-.-" evidence="2"/>
<evidence type="ECO:0000259" key="1">
    <source>
        <dbReference type="PROSITE" id="PS51186"/>
    </source>
</evidence>
<dbReference type="Gene3D" id="3.40.630.30">
    <property type="match status" value="1"/>
</dbReference>
<dbReference type="Proteomes" id="UP001596022">
    <property type="component" value="Unassembled WGS sequence"/>
</dbReference>
<dbReference type="Pfam" id="PF13508">
    <property type="entry name" value="Acetyltransf_7"/>
    <property type="match status" value="1"/>
</dbReference>
<dbReference type="PROSITE" id="PS51186">
    <property type="entry name" value="GNAT"/>
    <property type="match status" value="1"/>
</dbReference>
<dbReference type="EMBL" id="JBHSFW010000004">
    <property type="protein sequence ID" value="MFC4618911.1"/>
    <property type="molecule type" value="Genomic_DNA"/>
</dbReference>
<protein>
    <submittedName>
        <fullName evidence="2">GNAT family N-acetyltransferase</fullName>
        <ecNumber evidence="2">2.3.-.-</ecNumber>
    </submittedName>
</protein>
<sequence length="138" mass="15871">MKLKEVTSKTIHPSIRKLLSYATSESKVIEEYDNYIRSLNRKLYSFELESEIVGVIGIEMIRPNNGVIKHIAVSPNQRGHEIGSRMIKFVCEIHSLSYISAETDRDAVGFYRKYGFQITSLGEKYPGVERFECEYAVK</sequence>
<name>A0ABV9GLB3_9BACL</name>
<gene>
    <name evidence="2" type="ORF">ACFO4N_09240</name>
</gene>
<organism evidence="2 3">
    <name type="scientific">Camelliibacillus cellulosilyticus</name>
    <dbReference type="NCBI Taxonomy" id="2174486"/>
    <lineage>
        <taxon>Bacteria</taxon>
        <taxon>Bacillati</taxon>
        <taxon>Bacillota</taxon>
        <taxon>Bacilli</taxon>
        <taxon>Bacillales</taxon>
        <taxon>Sporolactobacillaceae</taxon>
        <taxon>Camelliibacillus</taxon>
    </lineage>
</organism>
<keyword evidence="2" id="KW-0808">Transferase</keyword>
<evidence type="ECO:0000313" key="2">
    <source>
        <dbReference type="EMBL" id="MFC4618911.1"/>
    </source>
</evidence>
<accession>A0ABV9GLB3</accession>
<dbReference type="InterPro" id="IPR016181">
    <property type="entry name" value="Acyl_CoA_acyltransferase"/>
</dbReference>
<feature type="domain" description="N-acetyltransferase" evidence="1">
    <location>
        <begin position="1"/>
        <end position="138"/>
    </location>
</feature>
<dbReference type="SUPFAM" id="SSF55729">
    <property type="entry name" value="Acyl-CoA N-acyltransferases (Nat)"/>
    <property type="match status" value="1"/>
</dbReference>
<keyword evidence="2" id="KW-0012">Acyltransferase</keyword>
<dbReference type="CDD" id="cd04301">
    <property type="entry name" value="NAT_SF"/>
    <property type="match status" value="1"/>
</dbReference>
<evidence type="ECO:0000313" key="3">
    <source>
        <dbReference type="Proteomes" id="UP001596022"/>
    </source>
</evidence>
<keyword evidence="3" id="KW-1185">Reference proteome</keyword>
<reference evidence="3" key="1">
    <citation type="journal article" date="2019" name="Int. J. Syst. Evol. Microbiol.">
        <title>The Global Catalogue of Microorganisms (GCM) 10K type strain sequencing project: providing services to taxonomists for standard genome sequencing and annotation.</title>
        <authorList>
            <consortium name="The Broad Institute Genomics Platform"/>
            <consortium name="The Broad Institute Genome Sequencing Center for Infectious Disease"/>
            <person name="Wu L."/>
            <person name="Ma J."/>
        </authorList>
    </citation>
    <scope>NUCLEOTIDE SEQUENCE [LARGE SCALE GENOMIC DNA]</scope>
    <source>
        <strain evidence="3">CGMCC 1.16306</strain>
    </source>
</reference>